<evidence type="ECO:0000313" key="3">
    <source>
        <dbReference type="EMBL" id="OXY93439.1"/>
    </source>
</evidence>
<comment type="caution">
    <text evidence="3">The sequence shown here is derived from an EMBL/GenBank/DDBJ whole genome shotgun (WGS) entry which is preliminary data.</text>
</comment>
<feature type="compositionally biased region" description="Polar residues" evidence="1">
    <location>
        <begin position="48"/>
        <end position="57"/>
    </location>
</feature>
<dbReference type="RefSeq" id="WP_094218490.1">
    <property type="nucleotide sequence ID" value="NZ_MCGQ01000019.1"/>
</dbReference>
<feature type="region of interest" description="Disordered" evidence="1">
    <location>
        <begin position="23"/>
        <end position="82"/>
    </location>
</feature>
<organism evidence="3 4">
    <name type="scientific">Streptomyces diastatochromogenes</name>
    <dbReference type="NCBI Taxonomy" id="42236"/>
    <lineage>
        <taxon>Bacteria</taxon>
        <taxon>Bacillati</taxon>
        <taxon>Actinomycetota</taxon>
        <taxon>Actinomycetes</taxon>
        <taxon>Kitasatosporales</taxon>
        <taxon>Streptomycetaceae</taxon>
        <taxon>Streptomyces</taxon>
    </lineage>
</organism>
<accession>A0A233SD28</accession>
<feature type="compositionally biased region" description="Low complexity" evidence="1">
    <location>
        <begin position="23"/>
        <end position="47"/>
    </location>
</feature>
<sequence length="233" mass="24140">MRVRVAIALGFTAVSTLVLPACSTSTSSTQPSPSSSAYSSSPAASQQRETPLTSAELTTRLLDPSDLGSGFTRKPEGPARHDDVAVLGCPALNEMGGDAGTGGSLTFPRRAKATFTYGGSSDSELSEELYSDTVAILSDGTSRIFNAMTGCPKYQILSGDTPIDVSTQKTTVPQLGDEQWSQLLTFSFGGRNSVVKQTAIRKGGLLLVVSGSPALVGRHVANALAKATAAGWH</sequence>
<proteinExistence type="predicted"/>
<feature type="compositionally biased region" description="Basic and acidic residues" evidence="1">
    <location>
        <begin position="73"/>
        <end position="82"/>
    </location>
</feature>
<dbReference type="Proteomes" id="UP000215483">
    <property type="component" value="Unassembled WGS sequence"/>
</dbReference>
<evidence type="ECO:0000313" key="4">
    <source>
        <dbReference type="Proteomes" id="UP000215483"/>
    </source>
</evidence>
<gene>
    <name evidence="3" type="ORF">BEK98_22260</name>
</gene>
<feature type="signal peptide" evidence="2">
    <location>
        <begin position="1"/>
        <end position="20"/>
    </location>
</feature>
<evidence type="ECO:0000256" key="2">
    <source>
        <dbReference type="SAM" id="SignalP"/>
    </source>
</evidence>
<evidence type="ECO:0000256" key="1">
    <source>
        <dbReference type="SAM" id="MobiDB-lite"/>
    </source>
</evidence>
<name>A0A233SD28_STRDA</name>
<feature type="chain" id="PRO_5038728685" description="PknH-like extracellular domain-containing protein" evidence="2">
    <location>
        <begin position="21"/>
        <end position="233"/>
    </location>
</feature>
<protein>
    <recommendedName>
        <fullName evidence="5">PknH-like extracellular domain-containing protein</fullName>
    </recommendedName>
</protein>
<dbReference type="EMBL" id="MCGQ01000019">
    <property type="protein sequence ID" value="OXY93439.1"/>
    <property type="molecule type" value="Genomic_DNA"/>
</dbReference>
<reference evidence="3 4" key="1">
    <citation type="submission" date="2016-07" db="EMBL/GenBank/DDBJ databases">
        <title>Draft genome of Streptomyces diastatochromogenes.</title>
        <authorList>
            <person name="Podduturi R."/>
            <person name="Lukassen M.B."/>
            <person name="Clausen N."/>
            <person name="Nielsen J.L."/>
            <person name="Jorgensen N.O."/>
        </authorList>
    </citation>
    <scope>NUCLEOTIDE SEQUENCE [LARGE SCALE GENOMIC DNA]</scope>
    <source>
        <strain evidence="3 4">DSM 40608</strain>
    </source>
</reference>
<evidence type="ECO:0008006" key="5">
    <source>
        <dbReference type="Google" id="ProtNLM"/>
    </source>
</evidence>
<dbReference type="AlphaFoldDB" id="A0A233SD28"/>
<keyword evidence="2" id="KW-0732">Signal</keyword>
<keyword evidence="4" id="KW-1185">Reference proteome</keyword>
<dbReference type="OrthoDB" id="4321801at2"/>